<gene>
    <name evidence="2" type="primary">AVEN_249099_1</name>
    <name evidence="2" type="ORF">TNCV_4284481</name>
</gene>
<name>A0A8X6SJV7_TRICX</name>
<evidence type="ECO:0000313" key="2">
    <source>
        <dbReference type="EMBL" id="GFY12790.1"/>
    </source>
</evidence>
<dbReference type="AlphaFoldDB" id="A0A8X6SJV7"/>
<comment type="caution">
    <text evidence="2">The sequence shown here is derived from an EMBL/GenBank/DDBJ whole genome shotgun (WGS) entry which is preliminary data.</text>
</comment>
<feature type="domain" description="Mutator-like transposase" evidence="1">
    <location>
        <begin position="4"/>
        <end position="202"/>
    </location>
</feature>
<protein>
    <recommendedName>
        <fullName evidence="1">Mutator-like transposase domain-containing protein</fullName>
    </recommendedName>
</protein>
<dbReference type="Proteomes" id="UP000887159">
    <property type="component" value="Unassembled WGS sequence"/>
</dbReference>
<accession>A0A8X6SJV7</accession>
<evidence type="ECO:0000259" key="1">
    <source>
        <dbReference type="Pfam" id="PF20700"/>
    </source>
</evidence>
<proteinExistence type="predicted"/>
<reference evidence="2" key="1">
    <citation type="submission" date="2020-08" db="EMBL/GenBank/DDBJ databases">
        <title>Multicomponent nature underlies the extraordinary mechanical properties of spider dragline silk.</title>
        <authorList>
            <person name="Kono N."/>
            <person name="Nakamura H."/>
            <person name="Mori M."/>
            <person name="Yoshida Y."/>
            <person name="Ohtoshi R."/>
            <person name="Malay A.D."/>
            <person name="Moran D.A.P."/>
            <person name="Tomita M."/>
            <person name="Numata K."/>
            <person name="Arakawa K."/>
        </authorList>
    </citation>
    <scope>NUCLEOTIDE SEQUENCE</scope>
</reference>
<dbReference type="EMBL" id="BMAU01021316">
    <property type="protein sequence ID" value="GFY12790.1"/>
    <property type="molecule type" value="Genomic_DNA"/>
</dbReference>
<evidence type="ECO:0000313" key="3">
    <source>
        <dbReference type="Proteomes" id="UP000887159"/>
    </source>
</evidence>
<dbReference type="Pfam" id="PF20700">
    <property type="entry name" value="Mutator"/>
    <property type="match status" value="1"/>
</dbReference>
<sequence length="287" mass="32146">MVSSFLRLGKGHAGLELFALVTGMNAMDKKSFLKHIKILSEENSEMKHQILEVARNIVRKQHLDLNDEEKKEMGVLDITVSFDGSWQKRGYKSLYGIGVVIDLLTGLVIDYEILSKYCTECTAAVRDLSGSSSSMEMEAATILWQRSIKECNMRYTCILPDGDSKTFQHLISLNIYGKGKPIKKEECINHISKRLGTGLRSKVKEWRSKGVCIGGKKFRLQSMAAVAEWYWYRTVACLVTSSSPVPLKARRVGQRCTLNLSRAEMFSRWCGVVVRRGGASAGAVHVT</sequence>
<organism evidence="2 3">
    <name type="scientific">Trichonephila clavipes</name>
    <name type="common">Golden silk orbweaver</name>
    <name type="synonym">Nephila clavipes</name>
    <dbReference type="NCBI Taxonomy" id="2585209"/>
    <lineage>
        <taxon>Eukaryota</taxon>
        <taxon>Metazoa</taxon>
        <taxon>Ecdysozoa</taxon>
        <taxon>Arthropoda</taxon>
        <taxon>Chelicerata</taxon>
        <taxon>Arachnida</taxon>
        <taxon>Araneae</taxon>
        <taxon>Araneomorphae</taxon>
        <taxon>Entelegynae</taxon>
        <taxon>Araneoidea</taxon>
        <taxon>Nephilidae</taxon>
        <taxon>Trichonephila</taxon>
    </lineage>
</organism>
<keyword evidence="3" id="KW-1185">Reference proteome</keyword>
<dbReference type="InterPro" id="IPR049012">
    <property type="entry name" value="Mutator_transp_dom"/>
</dbReference>